<comment type="function">
    <text evidence="1 9">The alpha subunit is responsible for the aldol cleavage of indoleglycerol phosphate to indole and glyceraldehyde 3-phosphate.</text>
</comment>
<evidence type="ECO:0000256" key="3">
    <source>
        <dbReference type="ARBA" id="ARBA00011270"/>
    </source>
</evidence>
<proteinExistence type="inferred from homology"/>
<comment type="subunit">
    <text evidence="3 9">Tetramer of two alpha and two beta chains.</text>
</comment>
<evidence type="ECO:0000256" key="2">
    <source>
        <dbReference type="ARBA" id="ARBA00004733"/>
    </source>
</evidence>
<organism evidence="11 12">
    <name type="scientific">Methanothrix harundinacea (strain 6Ac)</name>
    <name type="common">Methanosaeta harundinacea</name>
    <dbReference type="NCBI Taxonomy" id="1110509"/>
    <lineage>
        <taxon>Archaea</taxon>
        <taxon>Methanobacteriati</taxon>
        <taxon>Methanobacteriota</taxon>
        <taxon>Stenosarchaea group</taxon>
        <taxon>Methanomicrobia</taxon>
        <taxon>Methanotrichales</taxon>
        <taxon>Methanotrichaceae</taxon>
        <taxon>Methanothrix</taxon>
    </lineage>
</organism>
<comment type="catalytic activity">
    <reaction evidence="8 9">
        <text>(1S,2R)-1-C-(indol-3-yl)glycerol 3-phosphate + L-serine = D-glyceraldehyde 3-phosphate + L-tryptophan + H2O</text>
        <dbReference type="Rhea" id="RHEA:10532"/>
        <dbReference type="ChEBI" id="CHEBI:15377"/>
        <dbReference type="ChEBI" id="CHEBI:33384"/>
        <dbReference type="ChEBI" id="CHEBI:57912"/>
        <dbReference type="ChEBI" id="CHEBI:58866"/>
        <dbReference type="ChEBI" id="CHEBI:59776"/>
        <dbReference type="EC" id="4.2.1.20"/>
    </reaction>
</comment>
<dbReference type="STRING" id="1110509.Mhar_1975"/>
<dbReference type="PANTHER" id="PTHR43406">
    <property type="entry name" value="TRYPTOPHAN SYNTHASE, ALPHA CHAIN"/>
    <property type="match status" value="1"/>
</dbReference>
<dbReference type="KEGG" id="mhi:Mhar_1975"/>
<evidence type="ECO:0000256" key="1">
    <source>
        <dbReference type="ARBA" id="ARBA00003365"/>
    </source>
</evidence>
<comment type="pathway">
    <text evidence="2 9">Amino-acid biosynthesis; L-tryptophan biosynthesis; L-tryptophan from chorismate: step 5/5.</text>
</comment>
<dbReference type="CDD" id="cd04724">
    <property type="entry name" value="Tryptophan_synthase_alpha"/>
    <property type="match status" value="1"/>
</dbReference>
<accession>G7WR28</accession>
<dbReference type="EMBL" id="CP003117">
    <property type="protein sequence ID" value="AET65331.1"/>
    <property type="molecule type" value="Genomic_DNA"/>
</dbReference>
<dbReference type="EC" id="4.2.1.20" evidence="9"/>
<dbReference type="FunFam" id="3.20.20.70:FF:000037">
    <property type="entry name" value="Tryptophan synthase alpha chain"/>
    <property type="match status" value="1"/>
</dbReference>
<dbReference type="Proteomes" id="UP000005877">
    <property type="component" value="Chromosome"/>
</dbReference>
<dbReference type="PATRIC" id="fig|1110509.7.peg.2190"/>
<dbReference type="GeneID" id="12511148"/>
<dbReference type="HOGENOM" id="CLU_016734_0_2_2"/>
<dbReference type="UniPathway" id="UPA00035">
    <property type="reaction ID" value="UER00044"/>
</dbReference>
<keyword evidence="6 9" id="KW-0057">Aromatic amino acid biosynthesis</keyword>
<dbReference type="Pfam" id="PF00290">
    <property type="entry name" value="Trp_syntA"/>
    <property type="match status" value="1"/>
</dbReference>
<evidence type="ECO:0000256" key="9">
    <source>
        <dbReference type="HAMAP-Rule" id="MF_00131"/>
    </source>
</evidence>
<feature type="active site" description="Proton acceptor" evidence="9">
    <location>
        <position position="54"/>
    </location>
</feature>
<evidence type="ECO:0000256" key="10">
    <source>
        <dbReference type="RuleBase" id="RU003662"/>
    </source>
</evidence>
<dbReference type="InterPro" id="IPR002028">
    <property type="entry name" value="Trp_synthase_suA"/>
</dbReference>
<dbReference type="GO" id="GO:0004834">
    <property type="term" value="F:tryptophan synthase activity"/>
    <property type="evidence" value="ECO:0007669"/>
    <property type="project" value="UniProtKB-UniRule"/>
</dbReference>
<comment type="similarity">
    <text evidence="9 10">Belongs to the TrpA family.</text>
</comment>
<dbReference type="InterPro" id="IPR011060">
    <property type="entry name" value="RibuloseP-bd_barrel"/>
</dbReference>
<evidence type="ECO:0000256" key="8">
    <source>
        <dbReference type="ARBA" id="ARBA00049047"/>
    </source>
</evidence>
<dbReference type="HAMAP" id="MF_00131">
    <property type="entry name" value="Trp_synth_alpha"/>
    <property type="match status" value="1"/>
</dbReference>
<dbReference type="NCBIfam" id="TIGR00262">
    <property type="entry name" value="trpA"/>
    <property type="match status" value="1"/>
</dbReference>
<dbReference type="InterPro" id="IPR018204">
    <property type="entry name" value="Trp_synthase_alpha_AS"/>
</dbReference>
<dbReference type="PANTHER" id="PTHR43406:SF1">
    <property type="entry name" value="TRYPTOPHAN SYNTHASE ALPHA CHAIN, CHLOROPLASTIC"/>
    <property type="match status" value="1"/>
</dbReference>
<protein>
    <recommendedName>
        <fullName evidence="9">Tryptophan synthase alpha chain</fullName>
        <ecNumber evidence="9">4.2.1.20</ecNumber>
    </recommendedName>
</protein>
<keyword evidence="12" id="KW-1185">Reference proteome</keyword>
<dbReference type="Gene3D" id="3.20.20.70">
    <property type="entry name" value="Aldolase class I"/>
    <property type="match status" value="1"/>
</dbReference>
<keyword evidence="7 9" id="KW-0456">Lyase</keyword>
<dbReference type="GO" id="GO:0005829">
    <property type="term" value="C:cytosol"/>
    <property type="evidence" value="ECO:0007669"/>
    <property type="project" value="TreeGrafter"/>
</dbReference>
<dbReference type="AlphaFoldDB" id="G7WR28"/>
<evidence type="ECO:0000256" key="5">
    <source>
        <dbReference type="ARBA" id="ARBA00022822"/>
    </source>
</evidence>
<dbReference type="RefSeq" id="WP_014587508.1">
    <property type="nucleotide sequence ID" value="NC_017527.1"/>
</dbReference>
<feature type="active site" description="Proton acceptor" evidence="9">
    <location>
        <position position="43"/>
    </location>
</feature>
<evidence type="ECO:0000313" key="12">
    <source>
        <dbReference type="Proteomes" id="UP000005877"/>
    </source>
</evidence>
<sequence length="261" mass="27431">MRLAEAFRRRPLLIAYICAGDPSPEATVEVAELLARAGADVVELGLPHSDPIADGPVIQAAAQRAIEAGMNTDVYFETASRIRAKIPLVFMGYYNMIYQRGLEKFAGDCGASGITGLIVPDLPPEEAGPLRAACRRADLDLISLIAPNTPAERIPLIAENSSGFLYLVARAGVTGARSEVLQSTKALIERVNSELPRAVGFGISTPEQAAEVIRAGADAAIVGSACVDLISKGDLAGLEELIRGMKAAIGEARPIEAAARI</sequence>
<dbReference type="OrthoDB" id="25658at2157"/>
<reference evidence="11 12" key="1">
    <citation type="journal article" date="2012" name="PLoS ONE">
        <title>The genome characteristics and predicted function of methyl-group oxidation pathway in the obligate aceticlastic methanogens, Methanosaeta spp.</title>
        <authorList>
            <person name="Zhu J."/>
            <person name="Zheng H."/>
            <person name="Ai G."/>
            <person name="Zhang G."/>
            <person name="Liu D."/>
            <person name="Liu X."/>
            <person name="Dong X."/>
        </authorList>
    </citation>
    <scope>NUCLEOTIDE SEQUENCE [LARGE SCALE GENOMIC DNA]</scope>
    <source>
        <strain evidence="11 12">6Ac</strain>
    </source>
</reference>
<name>G7WR28_METH6</name>
<keyword evidence="5 9" id="KW-0822">Tryptophan biosynthesis</keyword>
<keyword evidence="4 9" id="KW-0028">Amino-acid biosynthesis</keyword>
<dbReference type="InterPro" id="IPR013785">
    <property type="entry name" value="Aldolase_TIM"/>
</dbReference>
<dbReference type="PROSITE" id="PS00167">
    <property type="entry name" value="TRP_SYNTHASE_ALPHA"/>
    <property type="match status" value="1"/>
</dbReference>
<gene>
    <name evidence="9" type="primary">trpA</name>
    <name evidence="11" type="ordered locus">Mhar_1975</name>
</gene>
<evidence type="ECO:0000256" key="6">
    <source>
        <dbReference type="ARBA" id="ARBA00023141"/>
    </source>
</evidence>
<evidence type="ECO:0000313" key="11">
    <source>
        <dbReference type="EMBL" id="AET65331.1"/>
    </source>
</evidence>
<dbReference type="SUPFAM" id="SSF51366">
    <property type="entry name" value="Ribulose-phoshate binding barrel"/>
    <property type="match status" value="1"/>
</dbReference>
<evidence type="ECO:0000256" key="4">
    <source>
        <dbReference type="ARBA" id="ARBA00022605"/>
    </source>
</evidence>
<evidence type="ECO:0000256" key="7">
    <source>
        <dbReference type="ARBA" id="ARBA00023239"/>
    </source>
</evidence>